<dbReference type="PATRIC" id="fig|45068.5.peg.84"/>
<comment type="subcellular location">
    <subcellularLocation>
        <location evidence="7">Cell inner membrane</location>
        <topology evidence="7">Single-pass type III membrane protein</topology>
    </subcellularLocation>
</comment>
<proteinExistence type="inferred from homology"/>
<dbReference type="PROSITE" id="PS50076">
    <property type="entry name" value="DNAJ_2"/>
    <property type="match status" value="1"/>
</dbReference>
<dbReference type="InterPro" id="IPR029024">
    <property type="entry name" value="TerB-like"/>
</dbReference>
<dbReference type="Pfam" id="PF00226">
    <property type="entry name" value="DnaJ"/>
    <property type="match status" value="1"/>
</dbReference>
<dbReference type="AlphaFoldDB" id="A0A0W0VST6"/>
<name>A0A0W0VST6_9GAMM</name>
<evidence type="ECO:0000256" key="4">
    <source>
        <dbReference type="ARBA" id="ARBA00022989"/>
    </source>
</evidence>
<dbReference type="InterPro" id="IPR001623">
    <property type="entry name" value="DnaJ_domain"/>
</dbReference>
<keyword evidence="2 7" id="KW-0997">Cell inner membrane</keyword>
<keyword evidence="4 7" id="KW-1133">Transmembrane helix</keyword>
<feature type="domain" description="J" evidence="8">
    <location>
        <begin position="237"/>
        <end position="303"/>
    </location>
</feature>
<dbReference type="InterPro" id="IPR036869">
    <property type="entry name" value="J_dom_sf"/>
</dbReference>
<keyword evidence="10" id="KW-1185">Reference proteome</keyword>
<dbReference type="CDD" id="cd06257">
    <property type="entry name" value="DnaJ"/>
    <property type="match status" value="1"/>
</dbReference>
<keyword evidence="1 7" id="KW-1003">Cell membrane</keyword>
<dbReference type="EMBL" id="LNYK01000001">
    <property type="protein sequence ID" value="KTD23195.1"/>
    <property type="molecule type" value="Genomic_DNA"/>
</dbReference>
<organism evidence="9 10">
    <name type="scientific">Legionella londiniensis</name>
    <dbReference type="NCBI Taxonomy" id="45068"/>
    <lineage>
        <taxon>Bacteria</taxon>
        <taxon>Pseudomonadati</taxon>
        <taxon>Pseudomonadota</taxon>
        <taxon>Gammaproteobacteria</taxon>
        <taxon>Legionellales</taxon>
        <taxon>Legionellaceae</taxon>
        <taxon>Legionella</taxon>
    </lineage>
</organism>
<evidence type="ECO:0000313" key="9">
    <source>
        <dbReference type="EMBL" id="KTD23195.1"/>
    </source>
</evidence>
<dbReference type="SUPFAM" id="SSF46565">
    <property type="entry name" value="Chaperone J-domain"/>
    <property type="match status" value="1"/>
</dbReference>
<feature type="topological domain" description="Cytoplasmic" evidence="7">
    <location>
        <begin position="52"/>
        <end position="303"/>
    </location>
</feature>
<evidence type="ECO:0000256" key="3">
    <source>
        <dbReference type="ARBA" id="ARBA00022692"/>
    </source>
</evidence>
<protein>
    <recommendedName>
        <fullName evidence="7">Co-chaperone protein DjlA</fullName>
    </recommendedName>
</protein>
<dbReference type="NCBIfam" id="NF006948">
    <property type="entry name" value="PRK09430.1"/>
    <property type="match status" value="1"/>
</dbReference>
<keyword evidence="9" id="KW-0346">Stress response</keyword>
<dbReference type="SUPFAM" id="SSF158682">
    <property type="entry name" value="TerB-like"/>
    <property type="match status" value="1"/>
</dbReference>
<dbReference type="InterPro" id="IPR050817">
    <property type="entry name" value="DjlA_DnaK_co-chaperone"/>
</dbReference>
<dbReference type="Pfam" id="PF05099">
    <property type="entry name" value="TerB"/>
    <property type="match status" value="1"/>
</dbReference>
<dbReference type="PANTHER" id="PTHR24074">
    <property type="entry name" value="CO-CHAPERONE PROTEIN DJLA"/>
    <property type="match status" value="1"/>
</dbReference>
<evidence type="ECO:0000313" key="10">
    <source>
        <dbReference type="Proteomes" id="UP000054997"/>
    </source>
</evidence>
<gene>
    <name evidence="7" type="primary">djlA</name>
    <name evidence="9" type="ORF">Llon_0080</name>
</gene>
<comment type="subunit">
    <text evidence="7">Homodimer.</text>
</comment>
<evidence type="ECO:0000256" key="7">
    <source>
        <dbReference type="HAMAP-Rule" id="MF_01153"/>
    </source>
</evidence>
<evidence type="ECO:0000256" key="6">
    <source>
        <dbReference type="ARBA" id="ARBA00023186"/>
    </source>
</evidence>
<keyword evidence="5 7" id="KW-0472">Membrane</keyword>
<dbReference type="Gene3D" id="1.10.287.110">
    <property type="entry name" value="DnaJ domain"/>
    <property type="match status" value="1"/>
</dbReference>
<dbReference type="STRING" id="45068.Llon_0080"/>
<reference evidence="9 10" key="1">
    <citation type="submission" date="2015-11" db="EMBL/GenBank/DDBJ databases">
        <title>Genomic analysis of 38 Legionella species identifies large and diverse effector repertoires.</title>
        <authorList>
            <person name="Burstein D."/>
            <person name="Amaro F."/>
            <person name="Zusman T."/>
            <person name="Lifshitz Z."/>
            <person name="Cohen O."/>
            <person name="Gilbert J.A."/>
            <person name="Pupko T."/>
            <person name="Shuman H.A."/>
            <person name="Segal G."/>
        </authorList>
    </citation>
    <scope>NUCLEOTIDE SEQUENCE [LARGE SCALE GENOMIC DNA]</scope>
    <source>
        <strain evidence="9 10">ATCC 49505</strain>
    </source>
</reference>
<dbReference type="InterPro" id="IPR007791">
    <property type="entry name" value="DjlA_N"/>
</dbReference>
<dbReference type="InterPro" id="IPR023749">
    <property type="entry name" value="DjlA"/>
</dbReference>
<comment type="caution">
    <text evidence="9">The sequence shown here is derived from an EMBL/GenBank/DDBJ whole genome shotgun (WGS) entry which is preliminary data.</text>
</comment>
<dbReference type="SMART" id="SM00271">
    <property type="entry name" value="DnaJ"/>
    <property type="match status" value="1"/>
</dbReference>
<keyword evidence="3 7" id="KW-0812">Transmembrane</keyword>
<dbReference type="PRINTS" id="PR00625">
    <property type="entry name" value="JDOMAIN"/>
</dbReference>
<dbReference type="CDD" id="cd07316">
    <property type="entry name" value="terB_like_DjlA"/>
    <property type="match status" value="1"/>
</dbReference>
<dbReference type="GO" id="GO:0005886">
    <property type="term" value="C:plasma membrane"/>
    <property type="evidence" value="ECO:0007669"/>
    <property type="project" value="UniProtKB-SubCell"/>
</dbReference>
<dbReference type="HAMAP" id="MF_01153">
    <property type="entry name" value="DjlA"/>
    <property type="match status" value="1"/>
</dbReference>
<evidence type="ECO:0000256" key="1">
    <source>
        <dbReference type="ARBA" id="ARBA00022475"/>
    </source>
</evidence>
<sequence length="303" mass="35258">MKKNYLGTHKYMMNLRQFFLTQAWWGKLIGAFLGFLIAGPVGALVGILIGNFFDKGLTEHFTNPFWPYHIETNQDIKAVFIEAVFSILGHVSKSDGRVSEEEIRLAKMLMHELRLNSKQKKEAIHNFNQGKKTNFNLVEMLIKLRMITRDNPELLRIFIDVQYRAAQIDGLTENKIQSLNVILKSLGFAPLYDQYRFYEDFFQYRPHYGNESRGYQSGNRYYHSQRKQQASESTLAQAYALLETSPASSEKEVKRAYRKMISRHHPDKLIAQGLSAEMIKKANEKTQKIQKAYEQICKSKGWK</sequence>
<accession>A0A0W0VST6</accession>
<keyword evidence="6 7" id="KW-0143">Chaperone</keyword>
<dbReference type="GO" id="GO:0051087">
    <property type="term" value="F:protein-folding chaperone binding"/>
    <property type="evidence" value="ECO:0007669"/>
    <property type="project" value="InterPro"/>
</dbReference>
<dbReference type="Proteomes" id="UP000054997">
    <property type="component" value="Unassembled WGS sequence"/>
</dbReference>
<feature type="topological domain" description="Periplasmic" evidence="7">
    <location>
        <begin position="1"/>
        <end position="27"/>
    </location>
</feature>
<dbReference type="Gene3D" id="1.10.3680.10">
    <property type="entry name" value="TerB-like"/>
    <property type="match status" value="1"/>
</dbReference>
<evidence type="ECO:0000256" key="2">
    <source>
        <dbReference type="ARBA" id="ARBA00022519"/>
    </source>
</evidence>
<evidence type="ECO:0000259" key="8">
    <source>
        <dbReference type="PROSITE" id="PS50076"/>
    </source>
</evidence>
<comment type="domain">
    <text evidence="7">The transmembrane domain is a dimerization domain.</text>
</comment>
<comment type="function">
    <text evidence="7">Regulatory DnaK co-chaperone. Direct interaction between DnaK and DjlA is needed for the induction of the wcaABCDE operon, involved in the synthesis of a colanic acid polysaccharide capsule, possibly through activation of the RcsB/RcsC phosphotransfer signaling pathway. The colanic acid capsule may help the bacterium survive conditions outside the host.</text>
</comment>
<evidence type="ECO:0000256" key="5">
    <source>
        <dbReference type="ARBA" id="ARBA00023136"/>
    </source>
</evidence>